<dbReference type="Proteomes" id="UP000327044">
    <property type="component" value="Unassembled WGS sequence"/>
</dbReference>
<feature type="transmembrane region" description="Helical" evidence="6">
    <location>
        <begin position="76"/>
        <end position="104"/>
    </location>
</feature>
<feature type="compositionally biased region" description="Polar residues" evidence="5">
    <location>
        <begin position="284"/>
        <end position="297"/>
    </location>
</feature>
<accession>A0A1Y1LP15</accession>
<gene>
    <name evidence="8" type="ORF">PPYR_12499</name>
</gene>
<reference evidence="8 9" key="2">
    <citation type="journal article" date="2018" name="Elife">
        <title>Firefly genomes illuminate parallel origins of bioluminescence in beetles.</title>
        <authorList>
            <person name="Fallon T.R."/>
            <person name="Lower S.E."/>
            <person name="Chang C.H."/>
            <person name="Bessho-Uehara M."/>
            <person name="Martin G.J."/>
            <person name="Bewick A.J."/>
            <person name="Behringer M."/>
            <person name="Debat H.J."/>
            <person name="Wong I."/>
            <person name="Day J.C."/>
            <person name="Suvorov A."/>
            <person name="Silva C.J."/>
            <person name="Stanger-Hall K.F."/>
            <person name="Hall D.W."/>
            <person name="Schmitz R.J."/>
            <person name="Nelson D.R."/>
            <person name="Lewis S.M."/>
            <person name="Shigenobu S."/>
            <person name="Bybee S.M."/>
            <person name="Larracuente A.M."/>
            <person name="Oba Y."/>
            <person name="Weng J.K."/>
        </authorList>
    </citation>
    <scope>NUCLEOTIDE SEQUENCE [LARGE SCALE GENOMIC DNA]</scope>
    <source>
        <strain evidence="8">1611_PpyrPB1</strain>
        <tissue evidence="8">Whole body</tissue>
    </source>
</reference>
<proteinExistence type="predicted"/>
<keyword evidence="4 6" id="KW-0472">Membrane</keyword>
<name>A0A1Y1LP15_PHOPY</name>
<feature type="transmembrane region" description="Helical" evidence="6">
    <location>
        <begin position="161"/>
        <end position="184"/>
    </location>
</feature>
<evidence type="ECO:0000256" key="2">
    <source>
        <dbReference type="ARBA" id="ARBA00022692"/>
    </source>
</evidence>
<dbReference type="Gene3D" id="1.20.140.150">
    <property type="match status" value="1"/>
</dbReference>
<feature type="region of interest" description="Disordered" evidence="5">
    <location>
        <begin position="206"/>
        <end position="227"/>
    </location>
</feature>
<dbReference type="GO" id="GO:0016020">
    <property type="term" value="C:membrane"/>
    <property type="evidence" value="ECO:0007669"/>
    <property type="project" value="UniProtKB-SubCell"/>
</dbReference>
<evidence type="ECO:0000313" key="9">
    <source>
        <dbReference type="Proteomes" id="UP000327044"/>
    </source>
</evidence>
<evidence type="ECO:0000256" key="3">
    <source>
        <dbReference type="ARBA" id="ARBA00022989"/>
    </source>
</evidence>
<dbReference type="OrthoDB" id="6420920at2759"/>
<comment type="subcellular location">
    <subcellularLocation>
        <location evidence="1">Membrane</location>
        <topology evidence="1">Multi-pass membrane protein</topology>
    </subcellularLocation>
</comment>
<evidence type="ECO:0000256" key="5">
    <source>
        <dbReference type="SAM" id="MobiDB-lite"/>
    </source>
</evidence>
<dbReference type="Pfam" id="PF10242">
    <property type="entry name" value="L_HMGIC_fpl"/>
    <property type="match status" value="1"/>
</dbReference>
<dbReference type="EMBL" id="VVIM01000009">
    <property type="protein sequence ID" value="KAB0792879.1"/>
    <property type="molecule type" value="Genomic_DNA"/>
</dbReference>
<keyword evidence="2 6" id="KW-0812">Transmembrane</keyword>
<feature type="transmembrane region" description="Helical" evidence="6">
    <location>
        <begin position="12"/>
        <end position="35"/>
    </location>
</feature>
<dbReference type="InterPro" id="IPR019372">
    <property type="entry name" value="LHFPL"/>
</dbReference>
<feature type="transmembrane region" description="Helical" evidence="6">
    <location>
        <begin position="116"/>
        <end position="141"/>
    </location>
</feature>
<feature type="region of interest" description="Disordered" evidence="5">
    <location>
        <begin position="243"/>
        <end position="311"/>
    </location>
</feature>
<organism evidence="7">
    <name type="scientific">Photinus pyralis</name>
    <name type="common">Common eastern firefly</name>
    <name type="synonym">Lampyris pyralis</name>
    <dbReference type="NCBI Taxonomy" id="7054"/>
    <lineage>
        <taxon>Eukaryota</taxon>
        <taxon>Metazoa</taxon>
        <taxon>Ecdysozoa</taxon>
        <taxon>Arthropoda</taxon>
        <taxon>Hexapoda</taxon>
        <taxon>Insecta</taxon>
        <taxon>Pterygota</taxon>
        <taxon>Neoptera</taxon>
        <taxon>Endopterygota</taxon>
        <taxon>Coleoptera</taxon>
        <taxon>Polyphaga</taxon>
        <taxon>Elateriformia</taxon>
        <taxon>Elateroidea</taxon>
        <taxon>Lampyridae</taxon>
        <taxon>Lampyrinae</taxon>
        <taxon>Photinus</taxon>
    </lineage>
</organism>
<keyword evidence="3 6" id="KW-1133">Transmembrane helix</keyword>
<keyword evidence="9" id="KW-1185">Reference proteome</keyword>
<evidence type="ECO:0000313" key="8">
    <source>
        <dbReference type="EMBL" id="KAB0792879.1"/>
    </source>
</evidence>
<reference evidence="8" key="3">
    <citation type="submission" date="2019-08" db="EMBL/GenBank/DDBJ databases">
        <authorList>
            <consortium name="Photinus pyralis genome working group"/>
            <person name="Fallon T.R."/>
            <person name="Sander Lower S.E."/>
            <person name="Weng J.-K."/>
        </authorList>
    </citation>
    <scope>NUCLEOTIDE SEQUENCE</scope>
    <source>
        <strain evidence="8">1611_PpyrPB1</strain>
        <tissue evidence="8">Whole body</tissue>
    </source>
</reference>
<evidence type="ECO:0000256" key="6">
    <source>
        <dbReference type="SAM" id="Phobius"/>
    </source>
</evidence>
<evidence type="ECO:0000256" key="1">
    <source>
        <dbReference type="ARBA" id="ARBA00004141"/>
    </source>
</evidence>
<reference evidence="7" key="1">
    <citation type="journal article" date="2016" name="Sci. Rep.">
        <title>Molecular characterization of firefly nuptial gifts: a multi-omics approach sheds light on postcopulatory sexual selection.</title>
        <authorList>
            <person name="Al-Wathiqui N."/>
            <person name="Fallon T.R."/>
            <person name="South A."/>
            <person name="Weng J.K."/>
            <person name="Lewis S.M."/>
        </authorList>
    </citation>
    <scope>NUCLEOTIDE SEQUENCE</scope>
</reference>
<dbReference type="InParanoid" id="A0A1Y1LP15"/>
<dbReference type="EMBL" id="GEZM01053345">
    <property type="protein sequence ID" value="JAV74080.1"/>
    <property type="molecule type" value="Transcribed_RNA"/>
</dbReference>
<sequence>MADKKSLYSTCVAILGFVCFVVGATAIGVPMWGYFDTPNGGPSAEKGYFGPWRTCKQLLYHRERCGKDASRFRVSVVVWIAGLVAAAGVAILGVFCVLSVLQLAMLSSKEKVVMRYSIVLTTKLALGLLAGLLAIAAAGLFALQTDDKANSGFQITRGPAFYIQVLLIILNAVLFVMSLYDLIFSRRDGGDPTKSVSIPVEATTYGNPGYRDRGPTNGAGVSMTDASGKPYLTNGSTMSMNTTMTSASSVGSNGSTVGSSVTRSPLRSSLKKPKPKDGFGIQNPGFSGSSPTFSRNGSVKKVRIQTHSTEV</sequence>
<feature type="compositionally biased region" description="Low complexity" evidence="5">
    <location>
        <begin position="243"/>
        <end position="268"/>
    </location>
</feature>
<evidence type="ECO:0000256" key="4">
    <source>
        <dbReference type="ARBA" id="ARBA00023136"/>
    </source>
</evidence>
<dbReference type="AlphaFoldDB" id="A0A1Y1LP15"/>
<protein>
    <submittedName>
        <fullName evidence="7">Uncharacterized protein</fullName>
    </submittedName>
</protein>
<evidence type="ECO:0000313" key="7">
    <source>
        <dbReference type="EMBL" id="JAV74080.1"/>
    </source>
</evidence>
<dbReference type="FunCoup" id="A0A1Y1LP15">
    <property type="interactions" value="113"/>
</dbReference>